<dbReference type="PROSITE" id="PS51257">
    <property type="entry name" value="PROKAR_LIPOPROTEIN"/>
    <property type="match status" value="1"/>
</dbReference>
<reference evidence="1 2" key="1">
    <citation type="submission" date="2016-10" db="EMBL/GenBank/DDBJ databases">
        <authorList>
            <person name="de Groot N.N."/>
        </authorList>
    </citation>
    <scope>NUCLEOTIDE SEQUENCE [LARGE SCALE GENOMIC DNA]</scope>
    <source>
        <strain evidence="1 2">Nm13</strain>
    </source>
</reference>
<evidence type="ECO:0000313" key="2">
    <source>
        <dbReference type="Proteomes" id="UP000236753"/>
    </source>
</evidence>
<proteinExistence type="predicted"/>
<protein>
    <recommendedName>
        <fullName evidence="3">DUF4019 domain-containing protein</fullName>
    </recommendedName>
</protein>
<name>A0A1H5Y0D6_9PROT</name>
<evidence type="ECO:0008006" key="3">
    <source>
        <dbReference type="Google" id="ProtNLM"/>
    </source>
</evidence>
<dbReference type="RefSeq" id="WP_258039456.1">
    <property type="nucleotide sequence ID" value="NZ_FNUX01000034.1"/>
</dbReference>
<evidence type="ECO:0000313" key="1">
    <source>
        <dbReference type="EMBL" id="SEG17080.1"/>
    </source>
</evidence>
<gene>
    <name evidence="1" type="ORF">SAMN05216334_13416</name>
</gene>
<dbReference type="Proteomes" id="UP000236753">
    <property type="component" value="Unassembled WGS sequence"/>
</dbReference>
<dbReference type="EMBL" id="FNUX01000034">
    <property type="protein sequence ID" value="SEG17080.1"/>
    <property type="molecule type" value="Genomic_DNA"/>
</dbReference>
<accession>A0A1H5Y0D6</accession>
<organism evidence="1 2">
    <name type="scientific">Nitrosomonas ureae</name>
    <dbReference type="NCBI Taxonomy" id="44577"/>
    <lineage>
        <taxon>Bacteria</taxon>
        <taxon>Pseudomonadati</taxon>
        <taxon>Pseudomonadota</taxon>
        <taxon>Betaproteobacteria</taxon>
        <taxon>Nitrosomonadales</taxon>
        <taxon>Nitrosomonadaceae</taxon>
        <taxon>Nitrosomonas</taxon>
    </lineage>
</organism>
<sequence length="190" mass="21409">MKSSIPIIGIATVLIAGSGCTAQQLYAIGQSWQRNECGRLMGQQERDRCLSSTSISYAAYKNNPAAAASRNDSIMSFEKMGDQQLWDIANPIMDNLMDASTRLDHARHVQDFTERMKAIVTPEYLQRVCQQYQAEKGYFSSRMPVALFRRPDSVAIVWKQSFTKASGEFVAEMVLVHQNGKYLVDHVMVF</sequence>
<dbReference type="AlphaFoldDB" id="A0A1H5Y0D6"/>